<dbReference type="Proteomes" id="UP000031586">
    <property type="component" value="Unassembled WGS sequence"/>
</dbReference>
<protein>
    <submittedName>
        <fullName evidence="1">Uncharacterized protein</fullName>
    </submittedName>
</protein>
<evidence type="ECO:0000313" key="1">
    <source>
        <dbReference type="EMBL" id="KIF52758.1"/>
    </source>
</evidence>
<dbReference type="AlphaFoldDB" id="A0A0C1VS87"/>
<gene>
    <name evidence="1" type="ORF">H735_12695</name>
</gene>
<organism evidence="1 2">
    <name type="scientific">Vibrio owensii CAIM 1854 = LMG 25443</name>
    <dbReference type="NCBI Taxonomy" id="1229493"/>
    <lineage>
        <taxon>Bacteria</taxon>
        <taxon>Pseudomonadati</taxon>
        <taxon>Pseudomonadota</taxon>
        <taxon>Gammaproteobacteria</taxon>
        <taxon>Vibrionales</taxon>
        <taxon>Vibrionaceae</taxon>
        <taxon>Vibrio</taxon>
    </lineage>
</organism>
<evidence type="ECO:0000313" key="2">
    <source>
        <dbReference type="Proteomes" id="UP000031586"/>
    </source>
</evidence>
<proteinExistence type="predicted"/>
<sequence>MPYCKSAISITKEMNVSETLYLLSQMKFGALRAVQFEWNHNQYIVDSGMNNIRAVVDSEENLILFHCRYPNYIEVMESLLATFTFEQGLFTSNRDT</sequence>
<accession>A0A0C1VS87</accession>
<comment type="caution">
    <text evidence="1">The sequence shown here is derived from an EMBL/GenBank/DDBJ whole genome shotgun (WGS) entry which is preliminary data.</text>
</comment>
<reference evidence="1 2" key="1">
    <citation type="submission" date="2014-07" db="EMBL/GenBank/DDBJ databases">
        <title>Unique and conserved regions in Vibrio harveyi and related species in comparison with the shrimp pathogen Vibrio harveyi CAIM 1792.</title>
        <authorList>
            <person name="Espinoza-Valles I."/>
            <person name="Vora G."/>
            <person name="Leekitcharoenphon P."/>
            <person name="Ussery D."/>
            <person name="Hoj L."/>
            <person name="Gomez-Gil B."/>
        </authorList>
    </citation>
    <scope>NUCLEOTIDE SEQUENCE [LARGE SCALE GENOMIC DNA]</scope>
    <source>
        <strain evidence="2">CAIM 1854 / LMG 25443</strain>
    </source>
</reference>
<dbReference type="EMBL" id="JPRD01000019">
    <property type="protein sequence ID" value="KIF52758.1"/>
    <property type="molecule type" value="Genomic_DNA"/>
</dbReference>
<name>A0A0C1VS87_9VIBR</name>
<dbReference type="PATRIC" id="fig|1229493.5.peg.1648"/>